<evidence type="ECO:0000313" key="1">
    <source>
        <dbReference type="EMBL" id="KAA3486239.1"/>
    </source>
</evidence>
<proteinExistence type="predicted"/>
<organism evidence="1 2">
    <name type="scientific">Gossypium australe</name>
    <dbReference type="NCBI Taxonomy" id="47621"/>
    <lineage>
        <taxon>Eukaryota</taxon>
        <taxon>Viridiplantae</taxon>
        <taxon>Streptophyta</taxon>
        <taxon>Embryophyta</taxon>
        <taxon>Tracheophyta</taxon>
        <taxon>Spermatophyta</taxon>
        <taxon>Magnoliopsida</taxon>
        <taxon>eudicotyledons</taxon>
        <taxon>Gunneridae</taxon>
        <taxon>Pentapetalae</taxon>
        <taxon>rosids</taxon>
        <taxon>malvids</taxon>
        <taxon>Malvales</taxon>
        <taxon>Malvaceae</taxon>
        <taxon>Malvoideae</taxon>
        <taxon>Gossypium</taxon>
    </lineage>
</organism>
<protein>
    <submittedName>
        <fullName evidence="1">Aminotransferase, class IV</fullName>
    </submittedName>
</protein>
<dbReference type="GO" id="GO:0008483">
    <property type="term" value="F:transaminase activity"/>
    <property type="evidence" value="ECO:0007669"/>
    <property type="project" value="UniProtKB-KW"/>
</dbReference>
<dbReference type="PANTHER" id="PTHR47703">
    <property type="entry name" value="D-AMINOACID AMINOTRANSFERASE-LIKE PLP-DEPENDENT ENZYMES SUPERFAMILY PROTEIN"/>
    <property type="match status" value="1"/>
</dbReference>
<reference evidence="2" key="1">
    <citation type="journal article" date="2019" name="Plant Biotechnol. J.">
        <title>Genome sequencing of the Australian wild diploid species Gossypium australe highlights disease resistance and delayed gland morphogenesis.</title>
        <authorList>
            <person name="Cai Y."/>
            <person name="Cai X."/>
            <person name="Wang Q."/>
            <person name="Wang P."/>
            <person name="Zhang Y."/>
            <person name="Cai C."/>
            <person name="Xu Y."/>
            <person name="Wang K."/>
            <person name="Zhou Z."/>
            <person name="Wang C."/>
            <person name="Geng S."/>
            <person name="Li B."/>
            <person name="Dong Q."/>
            <person name="Hou Y."/>
            <person name="Wang H."/>
            <person name="Ai P."/>
            <person name="Liu Z."/>
            <person name="Yi F."/>
            <person name="Sun M."/>
            <person name="An G."/>
            <person name="Cheng J."/>
            <person name="Zhang Y."/>
            <person name="Shi Q."/>
            <person name="Xie Y."/>
            <person name="Shi X."/>
            <person name="Chang Y."/>
            <person name="Huang F."/>
            <person name="Chen Y."/>
            <person name="Hong S."/>
            <person name="Mi L."/>
            <person name="Sun Q."/>
            <person name="Zhang L."/>
            <person name="Zhou B."/>
            <person name="Peng R."/>
            <person name="Zhang X."/>
            <person name="Liu F."/>
        </authorList>
    </citation>
    <scope>NUCLEOTIDE SEQUENCE [LARGE SCALE GENOMIC DNA]</scope>
    <source>
        <strain evidence="2">cv. PA1801</strain>
    </source>
</reference>
<dbReference type="Gene3D" id="3.20.10.10">
    <property type="entry name" value="D-amino Acid Aminotransferase, subunit A, domain 2"/>
    <property type="match status" value="1"/>
</dbReference>
<name>A0A5B6WWA9_9ROSI</name>
<sequence length="130" mass="14334">MLSIQIGLRKPLEKLRPPSVTELLLSNDGDRILEGCITNFFVICQRDKSEAEGKYLDDYNNEYSVEVQTSPISDGVLPALLRWISGISVGYKHMAFAFRIRVKQTAPLSDGVLPGVIRQLVALPASAAQC</sequence>
<dbReference type="PANTHER" id="PTHR47703:SF2">
    <property type="entry name" value="D-AMINOACID AMINOTRANSFERASE-LIKE PLP-DEPENDENT ENZYMES SUPERFAMILY PROTEIN"/>
    <property type="match status" value="1"/>
</dbReference>
<keyword evidence="1" id="KW-0808">Transferase</keyword>
<keyword evidence="1" id="KW-0032">Aminotransferase</keyword>
<keyword evidence="2" id="KW-1185">Reference proteome</keyword>
<evidence type="ECO:0000313" key="2">
    <source>
        <dbReference type="Proteomes" id="UP000325315"/>
    </source>
</evidence>
<dbReference type="AlphaFoldDB" id="A0A5B6WWA9"/>
<dbReference type="Proteomes" id="UP000325315">
    <property type="component" value="Unassembled WGS sequence"/>
</dbReference>
<accession>A0A5B6WWA9</accession>
<comment type="caution">
    <text evidence="1">The sequence shown here is derived from an EMBL/GenBank/DDBJ whole genome shotgun (WGS) entry which is preliminary data.</text>
</comment>
<gene>
    <name evidence="1" type="ORF">EPI10_030169</name>
</gene>
<dbReference type="OrthoDB" id="59470at2759"/>
<dbReference type="InterPro" id="IPR043132">
    <property type="entry name" value="BCAT-like_C"/>
</dbReference>
<dbReference type="EMBL" id="SMMG02000001">
    <property type="protein sequence ID" value="KAA3486239.1"/>
    <property type="molecule type" value="Genomic_DNA"/>
</dbReference>